<dbReference type="GO" id="GO:0007423">
    <property type="term" value="P:sensory organ development"/>
    <property type="evidence" value="ECO:0007669"/>
    <property type="project" value="TreeGrafter"/>
</dbReference>
<dbReference type="GO" id="GO:0070888">
    <property type="term" value="F:E-box binding"/>
    <property type="evidence" value="ECO:0007669"/>
    <property type="project" value="TreeGrafter"/>
</dbReference>
<accession>A0A8J1Y7B6</accession>
<feature type="compositionally biased region" description="Basic residues" evidence="8">
    <location>
        <begin position="113"/>
        <end position="123"/>
    </location>
</feature>
<dbReference type="GO" id="GO:0000981">
    <property type="term" value="F:DNA-binding transcription factor activity, RNA polymerase II-specific"/>
    <property type="evidence" value="ECO:0007669"/>
    <property type="project" value="TreeGrafter"/>
</dbReference>
<evidence type="ECO:0000256" key="6">
    <source>
        <dbReference type="ARBA" id="ARBA00023163"/>
    </source>
</evidence>
<reference evidence="9" key="1">
    <citation type="submission" date="2022-03" db="EMBL/GenBank/DDBJ databases">
        <authorList>
            <person name="Martin C."/>
        </authorList>
    </citation>
    <scope>NUCLEOTIDE SEQUENCE</scope>
</reference>
<dbReference type="SUPFAM" id="SSF47459">
    <property type="entry name" value="HLH, helix-loop-helix DNA-binding domain"/>
    <property type="match status" value="1"/>
</dbReference>
<dbReference type="AlphaFoldDB" id="A0A8J1Y7B6"/>
<feature type="compositionally biased region" description="Basic and acidic residues" evidence="8">
    <location>
        <begin position="124"/>
        <end position="133"/>
    </location>
</feature>
<keyword evidence="6" id="KW-0804">Transcription</keyword>
<comment type="subcellular location">
    <subcellularLocation>
        <location evidence="1">Nucleus</location>
    </subcellularLocation>
</comment>
<organism evidence="9 10">
    <name type="scientific">Owenia fusiformis</name>
    <name type="common">Polychaete worm</name>
    <dbReference type="NCBI Taxonomy" id="6347"/>
    <lineage>
        <taxon>Eukaryota</taxon>
        <taxon>Metazoa</taxon>
        <taxon>Spiralia</taxon>
        <taxon>Lophotrochozoa</taxon>
        <taxon>Annelida</taxon>
        <taxon>Polychaeta</taxon>
        <taxon>Sedentaria</taxon>
        <taxon>Canalipalpata</taxon>
        <taxon>Sabellida</taxon>
        <taxon>Oweniida</taxon>
        <taxon>Oweniidae</taxon>
        <taxon>Owenia</taxon>
    </lineage>
</organism>
<dbReference type="GO" id="GO:0045944">
    <property type="term" value="P:positive regulation of transcription by RNA polymerase II"/>
    <property type="evidence" value="ECO:0007669"/>
    <property type="project" value="TreeGrafter"/>
</dbReference>
<evidence type="ECO:0000256" key="1">
    <source>
        <dbReference type="ARBA" id="ARBA00004123"/>
    </source>
</evidence>
<dbReference type="InterPro" id="IPR050359">
    <property type="entry name" value="bHLH_transcription_factors"/>
</dbReference>
<dbReference type="InterPro" id="IPR011598">
    <property type="entry name" value="bHLH_dom"/>
</dbReference>
<gene>
    <name evidence="9" type="ORF">OFUS_LOCUS18953</name>
</gene>
<evidence type="ECO:0000256" key="5">
    <source>
        <dbReference type="ARBA" id="ARBA00023015"/>
    </source>
</evidence>
<dbReference type="CDD" id="cd19715">
    <property type="entry name" value="bHLH_TS_amos_like"/>
    <property type="match status" value="1"/>
</dbReference>
<dbReference type="Gene3D" id="4.10.280.10">
    <property type="entry name" value="Helix-loop-helix DNA-binding domain"/>
    <property type="match status" value="1"/>
</dbReference>
<evidence type="ECO:0000256" key="8">
    <source>
        <dbReference type="SAM" id="MobiDB-lite"/>
    </source>
</evidence>
<proteinExistence type="predicted"/>
<feature type="region of interest" description="Disordered" evidence="8">
    <location>
        <begin position="113"/>
        <end position="147"/>
    </location>
</feature>
<dbReference type="SMART" id="SM00353">
    <property type="entry name" value="HLH"/>
    <property type="match status" value="1"/>
</dbReference>
<dbReference type="InterPro" id="IPR036638">
    <property type="entry name" value="HLH_DNA-bd_sf"/>
</dbReference>
<dbReference type="GO" id="GO:0046983">
    <property type="term" value="F:protein dimerization activity"/>
    <property type="evidence" value="ECO:0007669"/>
    <property type="project" value="InterPro"/>
</dbReference>
<dbReference type="FunFam" id="4.10.280.10:FF:000025">
    <property type="entry name" value="protein atonal homolog 7"/>
    <property type="match status" value="1"/>
</dbReference>
<dbReference type="PROSITE" id="PS50888">
    <property type="entry name" value="BHLH"/>
    <property type="match status" value="1"/>
</dbReference>
<keyword evidence="5" id="KW-0805">Transcription regulation</keyword>
<name>A0A8J1Y7B6_OWEFU</name>
<sequence>MLGEEILQHAPGMLYYNHGINGTYENWNSCSNDANVTTSNNVRQWQFQFNQIENVNGDVWTDTNGYANQNYQREASYTIGYDKLNERIQTTDCVTNISSQECAKTSKTVTKRQKCQQSVKKRNEKNPKDDLRKTQPTSKTGRKRNIIHKAPGKEVLRKRRVAANARERKRMNSLNVAFDNLRDVVPGFGADKKMSKYETLQMAQTYINALQELLDKEEPMNV</sequence>
<dbReference type="PANTHER" id="PTHR19290">
    <property type="entry name" value="BASIC HELIX-LOOP-HELIX PROTEIN NEUROGENIN-RELATED"/>
    <property type="match status" value="1"/>
</dbReference>
<keyword evidence="3" id="KW-0221">Differentiation</keyword>
<dbReference type="EMBL" id="CAIIXF020000009">
    <property type="protein sequence ID" value="CAH1794208.1"/>
    <property type="molecule type" value="Genomic_DNA"/>
</dbReference>
<comment type="caution">
    <text evidence="9">The sequence shown here is derived from an EMBL/GenBank/DDBJ whole genome shotgun (WGS) entry which is preliminary data.</text>
</comment>
<dbReference type="GO" id="GO:0005634">
    <property type="term" value="C:nucleus"/>
    <property type="evidence" value="ECO:0007669"/>
    <property type="project" value="UniProtKB-SubCell"/>
</dbReference>
<evidence type="ECO:0000256" key="2">
    <source>
        <dbReference type="ARBA" id="ARBA00022473"/>
    </source>
</evidence>
<dbReference type="Proteomes" id="UP000749559">
    <property type="component" value="Unassembled WGS sequence"/>
</dbReference>
<keyword evidence="2" id="KW-0217">Developmental protein</keyword>
<keyword evidence="4" id="KW-0524">Neurogenesis</keyword>
<evidence type="ECO:0000256" key="3">
    <source>
        <dbReference type="ARBA" id="ARBA00022782"/>
    </source>
</evidence>
<dbReference type="OrthoDB" id="6161578at2759"/>
<evidence type="ECO:0000256" key="4">
    <source>
        <dbReference type="ARBA" id="ARBA00022902"/>
    </source>
</evidence>
<dbReference type="Pfam" id="PF00010">
    <property type="entry name" value="HLH"/>
    <property type="match status" value="1"/>
</dbReference>
<evidence type="ECO:0000313" key="10">
    <source>
        <dbReference type="Proteomes" id="UP000749559"/>
    </source>
</evidence>
<dbReference type="PANTHER" id="PTHR19290:SF162">
    <property type="entry name" value="TRANSCRIPTION FACTOR ATOH7"/>
    <property type="match status" value="1"/>
</dbReference>
<dbReference type="GO" id="GO:0061564">
    <property type="term" value="P:axon development"/>
    <property type="evidence" value="ECO:0007669"/>
    <property type="project" value="TreeGrafter"/>
</dbReference>
<evidence type="ECO:0000313" key="9">
    <source>
        <dbReference type="EMBL" id="CAH1794208.1"/>
    </source>
</evidence>
<protein>
    <submittedName>
        <fullName evidence="9">Uncharacterized protein</fullName>
    </submittedName>
</protein>
<keyword evidence="7" id="KW-0539">Nucleus</keyword>
<keyword evidence="10" id="KW-1185">Reference proteome</keyword>
<evidence type="ECO:0000256" key="7">
    <source>
        <dbReference type="ARBA" id="ARBA00023242"/>
    </source>
</evidence>